<evidence type="ECO:0000313" key="2">
    <source>
        <dbReference type="Proteomes" id="UP001153678"/>
    </source>
</evidence>
<gene>
    <name evidence="1" type="ORF">FWILDA_LOCUS13629</name>
</gene>
<dbReference type="AlphaFoldDB" id="A0A9W4T0S1"/>
<reference evidence="1" key="1">
    <citation type="submission" date="2022-08" db="EMBL/GenBank/DDBJ databases">
        <authorList>
            <person name="Kallberg Y."/>
            <person name="Tangrot J."/>
            <person name="Rosling A."/>
        </authorList>
    </citation>
    <scope>NUCLEOTIDE SEQUENCE</scope>
    <source>
        <strain evidence="1">Wild A</strain>
    </source>
</reference>
<comment type="caution">
    <text evidence="1">The sequence shown here is derived from an EMBL/GenBank/DDBJ whole genome shotgun (WGS) entry which is preliminary data.</text>
</comment>
<keyword evidence="2" id="KW-1185">Reference proteome</keyword>
<dbReference type="Proteomes" id="UP001153678">
    <property type="component" value="Unassembled WGS sequence"/>
</dbReference>
<organism evidence="1 2">
    <name type="scientific">Funneliformis geosporum</name>
    <dbReference type="NCBI Taxonomy" id="1117311"/>
    <lineage>
        <taxon>Eukaryota</taxon>
        <taxon>Fungi</taxon>
        <taxon>Fungi incertae sedis</taxon>
        <taxon>Mucoromycota</taxon>
        <taxon>Glomeromycotina</taxon>
        <taxon>Glomeromycetes</taxon>
        <taxon>Glomerales</taxon>
        <taxon>Glomeraceae</taxon>
        <taxon>Funneliformis</taxon>
    </lineage>
</organism>
<name>A0A9W4T0S1_9GLOM</name>
<protein>
    <submittedName>
        <fullName evidence="1">9967_t:CDS:1</fullName>
    </submittedName>
</protein>
<proteinExistence type="predicted"/>
<feature type="non-terminal residue" evidence="1">
    <location>
        <position position="1"/>
    </location>
</feature>
<accession>A0A9W4T0S1</accession>
<evidence type="ECO:0000313" key="1">
    <source>
        <dbReference type="EMBL" id="CAI2188536.1"/>
    </source>
</evidence>
<dbReference type="EMBL" id="CAMKVN010005262">
    <property type="protein sequence ID" value="CAI2188536.1"/>
    <property type="molecule type" value="Genomic_DNA"/>
</dbReference>
<sequence>QENVDRCNICSQQLKNAFTGEAKDFNIYELDLEKTAPSIYLCITDNKEWLEEAELHEIYF</sequence>